<dbReference type="InterPro" id="IPR024370">
    <property type="entry name" value="PBP_domain"/>
</dbReference>
<feature type="domain" description="PBP" evidence="2">
    <location>
        <begin position="12"/>
        <end position="299"/>
    </location>
</feature>
<reference evidence="4" key="1">
    <citation type="submission" date="2015-05" db="EMBL/GenBank/DDBJ databases">
        <title>Draft genome of Nitrosomonas communis strain Nm2.</title>
        <authorList>
            <person name="Kozlowski J.A."/>
            <person name="Kits K.D."/>
            <person name="Stein L.Y."/>
        </authorList>
    </citation>
    <scope>NUCLEOTIDE SEQUENCE [LARGE SCALE GENOMIC DNA]</scope>
    <source>
        <strain evidence="4">Nm2</strain>
    </source>
</reference>
<accession>A0A0F7KL40</accession>
<evidence type="ECO:0000313" key="3">
    <source>
        <dbReference type="EMBL" id="AKH39684.1"/>
    </source>
</evidence>
<dbReference type="CDD" id="cd13654">
    <property type="entry name" value="PBP2_phosphate_like_2"/>
    <property type="match status" value="1"/>
</dbReference>
<keyword evidence="4" id="KW-1185">Reference proteome</keyword>
<dbReference type="EMBL" id="CP011451">
    <property type="protein sequence ID" value="AKH39684.1"/>
    <property type="molecule type" value="Genomic_DNA"/>
</dbReference>
<evidence type="ECO:0000256" key="1">
    <source>
        <dbReference type="ARBA" id="ARBA00022729"/>
    </source>
</evidence>
<dbReference type="PANTHER" id="PTHR30570">
    <property type="entry name" value="PERIPLASMIC PHOSPHATE BINDING COMPONENT OF PHOSPHATE ABC TRANSPORTER"/>
    <property type="match status" value="1"/>
</dbReference>
<sequence length="338" mass="36618">MLMIASPGFAQAARDYINIVGSSTVYPFATVVAETFGKTTGFKTPKIESTGTGGGFKLFCGGVGVAHPDITNASRAIKKSEIDLCGANGIIEVIEVKIGYDGIAIANSKKTTALQFSRKDLFLALAKNVPDPRGGEKLVPNPYKTWKQVNSKLPDVAIEVLGPPPTSGTRDAFVELAMEGGCKNFDWIAAIEKKDEKQYKAICQTIREDGAYVDAGENDNLILQKLQTNPKSLGIFGFNFLDQNIDKVQGSIIDDAAPTFDTIADHSYPISRPLFFYVKKAHVGMIPGIKEYLNEFTSEKAWGDEGYLSDRGLVPLPAAERAEVAQTVKQLKANIICN</sequence>
<gene>
    <name evidence="3" type="ORF">AAW31_15265</name>
</gene>
<dbReference type="KEGG" id="nco:AAW31_15265"/>
<dbReference type="Proteomes" id="UP000034156">
    <property type="component" value="Chromosome"/>
</dbReference>
<keyword evidence="1" id="KW-0732">Signal</keyword>
<name>A0A0F7KL40_9PROT</name>
<dbReference type="Gene3D" id="3.40.190.10">
    <property type="entry name" value="Periplasmic binding protein-like II"/>
    <property type="match status" value="2"/>
</dbReference>
<reference evidence="3 4" key="2">
    <citation type="journal article" date="2016" name="Genome Announc.">
        <title>Genome Sequence of Nitrosomonas communis Strain Nm2, a Mesophilic Ammonia-Oxidizing Bacterium Isolated from Mediterranean Soil.</title>
        <authorList>
            <person name="Kozlowski J.A."/>
            <person name="Kits K.D."/>
            <person name="Stein L.Y."/>
        </authorList>
    </citation>
    <scope>NUCLEOTIDE SEQUENCE [LARGE SCALE GENOMIC DNA]</scope>
    <source>
        <strain evidence="3 4">Nm2</strain>
    </source>
</reference>
<dbReference type="Pfam" id="PF12849">
    <property type="entry name" value="PBP_like_2"/>
    <property type="match status" value="1"/>
</dbReference>
<evidence type="ECO:0000313" key="4">
    <source>
        <dbReference type="Proteomes" id="UP000034156"/>
    </source>
</evidence>
<evidence type="ECO:0000259" key="2">
    <source>
        <dbReference type="Pfam" id="PF12849"/>
    </source>
</evidence>
<dbReference type="InterPro" id="IPR050811">
    <property type="entry name" value="Phosphate_ABC_transporter"/>
</dbReference>
<dbReference type="AlphaFoldDB" id="A0A0F7KL40"/>
<protein>
    <submittedName>
        <fullName evidence="3">Phosphate ABC transporter substrate-binding protein</fullName>
    </submittedName>
</protein>
<dbReference type="SUPFAM" id="SSF53850">
    <property type="entry name" value="Periplasmic binding protein-like II"/>
    <property type="match status" value="1"/>
</dbReference>
<organism evidence="3 4">
    <name type="scientific">Nitrosomonas communis</name>
    <dbReference type="NCBI Taxonomy" id="44574"/>
    <lineage>
        <taxon>Bacteria</taxon>
        <taxon>Pseudomonadati</taxon>
        <taxon>Pseudomonadota</taxon>
        <taxon>Betaproteobacteria</taxon>
        <taxon>Nitrosomonadales</taxon>
        <taxon>Nitrosomonadaceae</taxon>
        <taxon>Nitrosomonas</taxon>
    </lineage>
</organism>
<dbReference type="PANTHER" id="PTHR30570:SF1">
    <property type="entry name" value="PHOSPHATE-BINDING PROTEIN PSTS"/>
    <property type="match status" value="1"/>
</dbReference>
<dbReference type="PATRIC" id="fig|44574.3.peg.3691"/>
<proteinExistence type="predicted"/>